<protein>
    <recommendedName>
        <fullName evidence="3">Integrase zinc-binding domain-containing protein</fullName>
    </recommendedName>
</protein>
<evidence type="ECO:0000313" key="2">
    <source>
        <dbReference type="Proteomes" id="UP000236161"/>
    </source>
</evidence>
<sequence length="123" mass="14052">MDMILDFLKDGTQPDNRQEARKLKLNSTKYFLINDKLYRRSYAKPLTKCLRPEEAKKVMEDVHKGECETHARGRSLVMRILCQGFFWPNIHNANTTPTCIGSLQAISNPSIHLGPSLFGAWTS</sequence>
<dbReference type="Proteomes" id="UP000236161">
    <property type="component" value="Unassembled WGS sequence"/>
</dbReference>
<keyword evidence="2" id="KW-1185">Reference proteome</keyword>
<organism evidence="1 2">
    <name type="scientific">Apostasia shenzhenica</name>
    <dbReference type="NCBI Taxonomy" id="1088818"/>
    <lineage>
        <taxon>Eukaryota</taxon>
        <taxon>Viridiplantae</taxon>
        <taxon>Streptophyta</taxon>
        <taxon>Embryophyta</taxon>
        <taxon>Tracheophyta</taxon>
        <taxon>Spermatophyta</taxon>
        <taxon>Magnoliopsida</taxon>
        <taxon>Liliopsida</taxon>
        <taxon>Asparagales</taxon>
        <taxon>Orchidaceae</taxon>
        <taxon>Apostasioideae</taxon>
        <taxon>Apostasia</taxon>
    </lineage>
</organism>
<dbReference type="PANTHER" id="PTHR48475">
    <property type="entry name" value="RIBONUCLEASE H"/>
    <property type="match status" value="1"/>
</dbReference>
<proteinExistence type="predicted"/>
<dbReference type="STRING" id="1088818.A0A2H9ZYY4"/>
<reference evidence="1 2" key="1">
    <citation type="journal article" date="2017" name="Nature">
        <title>The Apostasia genome and the evolution of orchids.</title>
        <authorList>
            <person name="Zhang G.Q."/>
            <person name="Liu K.W."/>
            <person name="Li Z."/>
            <person name="Lohaus R."/>
            <person name="Hsiao Y.Y."/>
            <person name="Niu S.C."/>
            <person name="Wang J.Y."/>
            <person name="Lin Y.C."/>
            <person name="Xu Q."/>
            <person name="Chen L.J."/>
            <person name="Yoshida K."/>
            <person name="Fujiwara S."/>
            <person name="Wang Z.W."/>
            <person name="Zhang Y.Q."/>
            <person name="Mitsuda N."/>
            <person name="Wang M."/>
            <person name="Liu G.H."/>
            <person name="Pecoraro L."/>
            <person name="Huang H.X."/>
            <person name="Xiao X.J."/>
            <person name="Lin M."/>
            <person name="Wu X.Y."/>
            <person name="Wu W.L."/>
            <person name="Chen Y.Y."/>
            <person name="Chang S.B."/>
            <person name="Sakamoto S."/>
            <person name="Ohme-Takagi M."/>
            <person name="Yagi M."/>
            <person name="Zeng S.J."/>
            <person name="Shen C.Y."/>
            <person name="Yeh C.M."/>
            <person name="Luo Y.B."/>
            <person name="Tsai W.C."/>
            <person name="Van de Peer Y."/>
            <person name="Liu Z.J."/>
        </authorList>
    </citation>
    <scope>NUCLEOTIDE SEQUENCE [LARGE SCALE GENOMIC DNA]</scope>
    <source>
        <strain evidence="2">cv. Shenzhen</strain>
        <tissue evidence="1">Stem</tissue>
    </source>
</reference>
<name>A0A2H9ZYY4_9ASPA</name>
<gene>
    <name evidence="1" type="ORF">AXF42_Ash019923</name>
</gene>
<accession>A0A2H9ZYY4</accession>
<evidence type="ECO:0000313" key="1">
    <source>
        <dbReference type="EMBL" id="PKA48467.1"/>
    </source>
</evidence>
<dbReference type="OrthoDB" id="1430228at2759"/>
<dbReference type="AlphaFoldDB" id="A0A2H9ZYY4"/>
<dbReference type="EMBL" id="KZ452392">
    <property type="protein sequence ID" value="PKA48467.1"/>
    <property type="molecule type" value="Genomic_DNA"/>
</dbReference>
<evidence type="ECO:0008006" key="3">
    <source>
        <dbReference type="Google" id="ProtNLM"/>
    </source>
</evidence>
<dbReference type="PANTHER" id="PTHR48475:SF2">
    <property type="entry name" value="RIBONUCLEASE H"/>
    <property type="match status" value="1"/>
</dbReference>
<dbReference type="Gene3D" id="1.10.340.70">
    <property type="match status" value="1"/>
</dbReference>